<sequence>MGAYDDLDLDPVAARVLADSLGTAGQETQLIGSGGALPDGLLDAFAGGDIAGACQNAARAADKSMNSAGTALAELGGATVAAIIAFKQQDEAGAGGLTGLEGGIK</sequence>
<dbReference type="RefSeq" id="WP_067984543.1">
    <property type="nucleotide sequence ID" value="NZ_VMSD01000006.1"/>
</dbReference>
<keyword evidence="2" id="KW-1185">Reference proteome</keyword>
<accession>A0ABQ6YKP4</accession>
<evidence type="ECO:0000313" key="2">
    <source>
        <dbReference type="Proteomes" id="UP000798951"/>
    </source>
</evidence>
<gene>
    <name evidence="1" type="ORF">FNL39_106411</name>
</gene>
<dbReference type="EMBL" id="VMSD01000006">
    <property type="protein sequence ID" value="KAF0846016.1"/>
    <property type="molecule type" value="Genomic_DNA"/>
</dbReference>
<organism evidence="1 2">
    <name type="scientific">Nocardia caishijiensis</name>
    <dbReference type="NCBI Taxonomy" id="184756"/>
    <lineage>
        <taxon>Bacteria</taxon>
        <taxon>Bacillati</taxon>
        <taxon>Actinomycetota</taxon>
        <taxon>Actinomycetes</taxon>
        <taxon>Mycobacteriales</taxon>
        <taxon>Nocardiaceae</taxon>
        <taxon>Nocardia</taxon>
    </lineage>
</organism>
<reference evidence="1 2" key="1">
    <citation type="submission" date="2019-07" db="EMBL/GenBank/DDBJ databases">
        <title>Genomic Encyclopedia of Type Strains, Phase IV (KMG-IV): sequencing the most valuable type-strain genomes for metagenomic binning, comparative biology and taxonomic classification.</title>
        <authorList>
            <person name="Goeker M."/>
        </authorList>
    </citation>
    <scope>NUCLEOTIDE SEQUENCE [LARGE SCALE GENOMIC DNA]</scope>
    <source>
        <strain evidence="1 2">DSM 44831</strain>
    </source>
</reference>
<evidence type="ECO:0000313" key="1">
    <source>
        <dbReference type="EMBL" id="KAF0846016.1"/>
    </source>
</evidence>
<protein>
    <recommendedName>
        <fullName evidence="3">Excreted virulence factor EspC (Type VII ESX diderm)</fullName>
    </recommendedName>
</protein>
<dbReference type="Proteomes" id="UP000798951">
    <property type="component" value="Unassembled WGS sequence"/>
</dbReference>
<proteinExistence type="predicted"/>
<comment type="caution">
    <text evidence="1">The sequence shown here is derived from an EMBL/GenBank/DDBJ whole genome shotgun (WGS) entry which is preliminary data.</text>
</comment>
<evidence type="ECO:0008006" key="3">
    <source>
        <dbReference type="Google" id="ProtNLM"/>
    </source>
</evidence>
<name>A0ABQ6YKP4_9NOCA</name>